<gene>
    <name evidence="2" type="ORF">MM415A01325_0002</name>
    <name evidence="1" type="ORF">MM415B01302_0013</name>
</gene>
<proteinExistence type="predicted"/>
<dbReference type="AlphaFoldDB" id="A0A6M3IP61"/>
<evidence type="ECO:0000313" key="1">
    <source>
        <dbReference type="EMBL" id="QJA59410.1"/>
    </source>
</evidence>
<evidence type="ECO:0000313" key="2">
    <source>
        <dbReference type="EMBL" id="QJA77320.1"/>
    </source>
</evidence>
<reference evidence="1" key="1">
    <citation type="submission" date="2020-03" db="EMBL/GenBank/DDBJ databases">
        <title>The deep terrestrial virosphere.</title>
        <authorList>
            <person name="Holmfeldt K."/>
            <person name="Nilsson E."/>
            <person name="Simone D."/>
            <person name="Lopez-Fernandez M."/>
            <person name="Wu X."/>
            <person name="de Brujin I."/>
            <person name="Lundin D."/>
            <person name="Andersson A."/>
            <person name="Bertilsson S."/>
            <person name="Dopson M."/>
        </authorList>
    </citation>
    <scope>NUCLEOTIDE SEQUENCE</scope>
    <source>
        <strain evidence="2">MM415A01325</strain>
        <strain evidence="1">MM415B01302</strain>
    </source>
</reference>
<protein>
    <submittedName>
        <fullName evidence="1">Uncharacterized protein</fullName>
    </submittedName>
</protein>
<sequence>MTTETNKNGIVESLDGLAKGGYQGIKTIRGILTSMKQVGSKFTENEYGPPKDQIEVDLTDAVIIEMFEGSDEIELKDGHFKFWIPYAAKGKAPQEGSIYARTWLSSALAMGKKPSEFLGEYVTLTKKKVDLFKTDKGDDKKPLGLNPDGSKIMRVVTTEKYFSFVKDTEDSGDYTAHIKELMLGKSEKVAARAVLLDNRTQQHPEYKEAIKNGTIGTLVGLKLVEDLYVEA</sequence>
<accession>A0A6M3IP61</accession>
<dbReference type="EMBL" id="MT142277">
    <property type="protein sequence ID" value="QJA77320.1"/>
    <property type="molecule type" value="Genomic_DNA"/>
</dbReference>
<name>A0A6M3IP61_9ZZZZ</name>
<dbReference type="EMBL" id="MT141368">
    <property type="protein sequence ID" value="QJA59410.1"/>
    <property type="molecule type" value="Genomic_DNA"/>
</dbReference>
<organism evidence="1">
    <name type="scientific">viral metagenome</name>
    <dbReference type="NCBI Taxonomy" id="1070528"/>
    <lineage>
        <taxon>unclassified sequences</taxon>
        <taxon>metagenomes</taxon>
        <taxon>organismal metagenomes</taxon>
    </lineage>
</organism>